<dbReference type="SUPFAM" id="SSF48452">
    <property type="entry name" value="TPR-like"/>
    <property type="match status" value="1"/>
</dbReference>
<evidence type="ECO:0008006" key="2">
    <source>
        <dbReference type="Google" id="ProtNLM"/>
    </source>
</evidence>
<reference evidence="1" key="1">
    <citation type="submission" date="2022-10" db="EMBL/GenBank/DDBJ databases">
        <title>The complete genomes of actinobacterial strains from the NBC collection.</title>
        <authorList>
            <person name="Joergensen T.S."/>
            <person name="Alvarez Arevalo M."/>
            <person name="Sterndorff E.B."/>
            <person name="Faurdal D."/>
            <person name="Vuksanovic O."/>
            <person name="Mourched A.-S."/>
            <person name="Charusanti P."/>
            <person name="Shaw S."/>
            <person name="Blin K."/>
            <person name="Weber T."/>
        </authorList>
    </citation>
    <scope>NUCLEOTIDE SEQUENCE</scope>
    <source>
        <strain evidence="1">NBC_00049</strain>
    </source>
</reference>
<dbReference type="Gene3D" id="1.25.40.10">
    <property type="entry name" value="Tetratricopeptide repeat domain"/>
    <property type="match status" value="1"/>
</dbReference>
<proteinExistence type="predicted"/>
<gene>
    <name evidence="1" type="ORF">OG327_36010</name>
</gene>
<accession>A0AAU2K2J8</accession>
<protein>
    <recommendedName>
        <fullName evidence="2">Tetratricopeptide repeat protein</fullName>
    </recommendedName>
</protein>
<sequence length="220" mass="24180">MHPDQKVVQLCVRGMAAEAEGRDAAARDLFRQAWDSARDDYEACVSAHYLARHQPTPEAALHWNRTCLELADRVGDERVRGFYPSLHGTIGRALLDLGRPGEARAHFEAAADRLGELPPGPYADWLRLCIARGLRATAPEPAPVPGAAGADRLRLLLARLCERADLEALSLVLPSYTGNLHRPEDEERLTTALRMLQAERRLPEADQAVLSEVIGIRAGS</sequence>
<organism evidence="1">
    <name type="scientific">Streptomyces sp. NBC_00049</name>
    <dbReference type="NCBI Taxonomy" id="2903617"/>
    <lineage>
        <taxon>Bacteria</taxon>
        <taxon>Bacillati</taxon>
        <taxon>Actinomycetota</taxon>
        <taxon>Actinomycetes</taxon>
        <taxon>Kitasatosporales</taxon>
        <taxon>Streptomycetaceae</taxon>
        <taxon>Streptomyces</taxon>
    </lineage>
</organism>
<evidence type="ECO:0000313" key="1">
    <source>
        <dbReference type="EMBL" id="WTU78278.1"/>
    </source>
</evidence>
<dbReference type="EMBL" id="CP108264">
    <property type="protein sequence ID" value="WTU78278.1"/>
    <property type="molecule type" value="Genomic_DNA"/>
</dbReference>
<dbReference type="AlphaFoldDB" id="A0AAU2K2J8"/>
<name>A0AAU2K2J8_9ACTN</name>
<dbReference type="InterPro" id="IPR011990">
    <property type="entry name" value="TPR-like_helical_dom_sf"/>
</dbReference>